<comment type="caution">
    <text evidence="1">The sequence shown here is derived from an EMBL/GenBank/DDBJ whole genome shotgun (WGS) entry which is preliminary data.</text>
</comment>
<evidence type="ECO:0000313" key="1">
    <source>
        <dbReference type="EMBL" id="KKQ35165.1"/>
    </source>
</evidence>
<evidence type="ECO:0008006" key="3">
    <source>
        <dbReference type="Google" id="ProtNLM"/>
    </source>
</evidence>
<reference evidence="1 2" key="1">
    <citation type="journal article" date="2015" name="Nature">
        <title>rRNA introns, odd ribosomes, and small enigmatic genomes across a large radiation of phyla.</title>
        <authorList>
            <person name="Brown C.T."/>
            <person name="Hug L.A."/>
            <person name="Thomas B.C."/>
            <person name="Sharon I."/>
            <person name="Castelle C.J."/>
            <person name="Singh A."/>
            <person name="Wilkins M.J."/>
            <person name="Williams K.H."/>
            <person name="Banfield J.F."/>
        </authorList>
    </citation>
    <scope>NUCLEOTIDE SEQUENCE [LARGE SCALE GENOMIC DNA]</scope>
</reference>
<organism evidence="1 2">
    <name type="scientific">Candidatus Nomurabacteria bacterium GW2011_GWB1_37_5</name>
    <dbReference type="NCBI Taxonomy" id="1618742"/>
    <lineage>
        <taxon>Bacteria</taxon>
        <taxon>Candidatus Nomuraibacteriota</taxon>
    </lineage>
</organism>
<name>A0A0G0H9H2_9BACT</name>
<proteinExistence type="predicted"/>
<dbReference type="Proteomes" id="UP000033876">
    <property type="component" value="Unassembled WGS sequence"/>
</dbReference>
<evidence type="ECO:0000313" key="2">
    <source>
        <dbReference type="Proteomes" id="UP000033876"/>
    </source>
</evidence>
<gene>
    <name evidence="1" type="ORF">US50_C0023G0007</name>
</gene>
<sequence>MRSLHFCYNIIQCELQTTFKVVCRSQMNKKLKKGQYLEVLLRSSRTVFSTKDAALLWGEEKERTITSRLNKYVKAGKLVRVRRGIYAKDNNYDRFEVATRIYTPSYISFETVLTEAGINFQFYKKITAASYQTREIIVDGQTYSYKKIKNIVLTNPAGVIHKGETSVASPERAFLDTIYIHKDYHFDNLGSLNWDKVFEILPIYKNNRMAKKVNEFFEHHKAIK</sequence>
<dbReference type="EMBL" id="LBTF01000023">
    <property type="protein sequence ID" value="KKQ35165.1"/>
    <property type="molecule type" value="Genomic_DNA"/>
</dbReference>
<dbReference type="AlphaFoldDB" id="A0A0G0H9H2"/>
<accession>A0A0G0H9H2</accession>
<protein>
    <recommendedName>
        <fullName evidence="3">Transcriptional regulator, AbiEi antitoxin, Type IV TA system</fullName>
    </recommendedName>
</protein>